<feature type="transmembrane region" description="Helical" evidence="6">
    <location>
        <begin position="39"/>
        <end position="65"/>
    </location>
</feature>
<evidence type="ECO:0000313" key="8">
    <source>
        <dbReference type="Proteomes" id="UP000596252"/>
    </source>
</evidence>
<evidence type="ECO:0000256" key="3">
    <source>
        <dbReference type="ARBA" id="ARBA00022692"/>
    </source>
</evidence>
<feature type="transmembrane region" description="Helical" evidence="6">
    <location>
        <begin position="71"/>
        <end position="93"/>
    </location>
</feature>
<comment type="subcellular location">
    <subcellularLocation>
        <location evidence="1">Cell membrane</location>
        <topology evidence="1">Multi-pass membrane protein</topology>
    </subcellularLocation>
</comment>
<dbReference type="Proteomes" id="UP000596252">
    <property type="component" value="Chromosome"/>
</dbReference>
<proteinExistence type="predicted"/>
<keyword evidence="8" id="KW-1185">Reference proteome</keyword>
<dbReference type="InterPro" id="IPR001123">
    <property type="entry name" value="LeuE-type"/>
</dbReference>
<evidence type="ECO:0000256" key="5">
    <source>
        <dbReference type="ARBA" id="ARBA00023136"/>
    </source>
</evidence>
<evidence type="ECO:0000256" key="2">
    <source>
        <dbReference type="ARBA" id="ARBA00022475"/>
    </source>
</evidence>
<organism evidence="7 8">
    <name type="scientific">Shewanella litorisediminis</name>
    <dbReference type="NCBI Taxonomy" id="1173586"/>
    <lineage>
        <taxon>Bacteria</taxon>
        <taxon>Pseudomonadati</taxon>
        <taxon>Pseudomonadota</taxon>
        <taxon>Gammaproteobacteria</taxon>
        <taxon>Alteromonadales</taxon>
        <taxon>Shewanellaceae</taxon>
        <taxon>Shewanella</taxon>
    </lineage>
</organism>
<feature type="transmembrane region" description="Helical" evidence="6">
    <location>
        <begin position="198"/>
        <end position="222"/>
    </location>
</feature>
<keyword evidence="4 6" id="KW-1133">Transmembrane helix</keyword>
<feature type="transmembrane region" description="Helical" evidence="6">
    <location>
        <begin position="6"/>
        <end position="27"/>
    </location>
</feature>
<feature type="transmembrane region" description="Helical" evidence="6">
    <location>
        <begin position="165"/>
        <end position="186"/>
    </location>
</feature>
<protein>
    <submittedName>
        <fullName evidence="7">LysE family transporter</fullName>
    </submittedName>
</protein>
<keyword evidence="2" id="KW-1003">Cell membrane</keyword>
<reference evidence="7 8" key="1">
    <citation type="journal article" date="2012" name="Antonie Van Leeuwenhoek">
        <title>Shewanella litorisediminis sp. nov., a gammaproteobacterium isolated from a tidal flat sediment.</title>
        <authorList>
            <person name="Lee M.H."/>
            <person name="Yoon J.H."/>
        </authorList>
    </citation>
    <scope>NUCLEOTIDE SEQUENCE [LARGE SCALE GENOMIC DNA]</scope>
    <source>
        <strain evidence="7 8">SMK1-12</strain>
    </source>
</reference>
<dbReference type="PANTHER" id="PTHR30086">
    <property type="entry name" value="ARGININE EXPORTER PROTEIN ARGO"/>
    <property type="match status" value="1"/>
</dbReference>
<evidence type="ECO:0000256" key="6">
    <source>
        <dbReference type="SAM" id="Phobius"/>
    </source>
</evidence>
<gene>
    <name evidence="7" type="ORF">JQC75_07645</name>
</gene>
<feature type="transmembrane region" description="Helical" evidence="6">
    <location>
        <begin position="132"/>
        <end position="153"/>
    </location>
</feature>
<keyword evidence="5 6" id="KW-0472">Membrane</keyword>
<evidence type="ECO:0000313" key="7">
    <source>
        <dbReference type="EMBL" id="QRH03259.1"/>
    </source>
</evidence>
<keyword evidence="3 6" id="KW-0812">Transmembrane</keyword>
<dbReference type="EMBL" id="CP069213">
    <property type="protein sequence ID" value="QRH03259.1"/>
    <property type="molecule type" value="Genomic_DNA"/>
</dbReference>
<name>A0ABX7G7C1_9GAMM</name>
<accession>A0ABX7G7C1</accession>
<dbReference type="Pfam" id="PF01810">
    <property type="entry name" value="LysE"/>
    <property type="match status" value="1"/>
</dbReference>
<dbReference type="PANTHER" id="PTHR30086:SF17">
    <property type="entry name" value="LYSE FAMILY TRANSLOCATOR"/>
    <property type="match status" value="1"/>
</dbReference>
<dbReference type="RefSeq" id="WP_203326817.1">
    <property type="nucleotide sequence ID" value="NZ_CP069213.1"/>
</dbReference>
<evidence type="ECO:0000256" key="4">
    <source>
        <dbReference type="ARBA" id="ARBA00022989"/>
    </source>
</evidence>
<sequence length="227" mass="24199">MFDFTLLGSIAIIHIIALASPGPDFAIMLKVSRHQTRAVAMMTALGIAAAILAHTVASLTGLSLLIHTTPWLFGAVQALGASYLGYMGMGALMSVRKQFLLRRALPLSAESAPKDMPQNAEPMLSTAKGFRLGLYTNLLNPKALVFFLTLFSAMVGPEVGGPTRIALLVLMFTLSFAWFGLLAVLLTKSSSQRALVRMGPVIDLLTGVLFLMVSVAILYGLAAEYLG</sequence>
<evidence type="ECO:0000256" key="1">
    <source>
        <dbReference type="ARBA" id="ARBA00004651"/>
    </source>
</evidence>